<evidence type="ECO:0000259" key="1">
    <source>
        <dbReference type="SMART" id="SM00881"/>
    </source>
</evidence>
<reference evidence="2 3" key="1">
    <citation type="submission" date="2020-02" db="EMBL/GenBank/DDBJ databases">
        <title>Draft genome sequence of Lactococcus sp. Hs20B0-1.</title>
        <authorList>
            <person name="Noda S."/>
            <person name="Yuki M."/>
            <person name="Ohkuma M."/>
        </authorList>
    </citation>
    <scope>NUCLEOTIDE SEQUENCE [LARGE SCALE GENOMIC DNA]</scope>
    <source>
        <strain evidence="2 3">Hs20B0-1</strain>
    </source>
</reference>
<protein>
    <submittedName>
        <fullName evidence="2">CoA-binding protein</fullName>
    </submittedName>
</protein>
<organism evidence="2 3">
    <name type="scientific">Pseudolactococcus insecticola</name>
    <dbReference type="NCBI Taxonomy" id="2709158"/>
    <lineage>
        <taxon>Bacteria</taxon>
        <taxon>Bacillati</taxon>
        <taxon>Bacillota</taxon>
        <taxon>Bacilli</taxon>
        <taxon>Lactobacillales</taxon>
        <taxon>Streptococcaceae</taxon>
        <taxon>Pseudolactococcus</taxon>
    </lineage>
</organism>
<dbReference type="PANTHER" id="PTHR33303:SF2">
    <property type="entry name" value="COA-BINDING DOMAIN-CONTAINING PROTEIN"/>
    <property type="match status" value="1"/>
</dbReference>
<dbReference type="AlphaFoldDB" id="A0A6A0B8E2"/>
<dbReference type="SUPFAM" id="SSF51735">
    <property type="entry name" value="NAD(P)-binding Rossmann-fold domains"/>
    <property type="match status" value="1"/>
</dbReference>
<dbReference type="Gene3D" id="3.40.50.720">
    <property type="entry name" value="NAD(P)-binding Rossmann-like Domain"/>
    <property type="match status" value="1"/>
</dbReference>
<dbReference type="SMART" id="SM00881">
    <property type="entry name" value="CoA_binding"/>
    <property type="match status" value="1"/>
</dbReference>
<sequence length="150" mass="17196">MTYTFENKTQAEIFDYLRHAKTVAVVGLSNREETSSYMIANALQADGFRVIPVNPRLAGQELLGEKVYASIKDVPEHIDIVDIFRRSEFLPDVARDFVETDADIFWAQLGLQNEEAEQILRAHNRNDIVMDRCIKVEYAYSGLRQERAGK</sequence>
<dbReference type="Pfam" id="PF13380">
    <property type="entry name" value="CoA_binding_2"/>
    <property type="match status" value="1"/>
</dbReference>
<dbReference type="EMBL" id="BLLH01000009">
    <property type="protein sequence ID" value="GFH41116.1"/>
    <property type="molecule type" value="Genomic_DNA"/>
</dbReference>
<gene>
    <name evidence="2" type="primary">ybfE</name>
    <name evidence="2" type="ORF">Hs20B_15140</name>
</gene>
<comment type="caution">
    <text evidence="2">The sequence shown here is derived from an EMBL/GenBank/DDBJ whole genome shotgun (WGS) entry which is preliminary data.</text>
</comment>
<dbReference type="Proteomes" id="UP000475928">
    <property type="component" value="Unassembled WGS sequence"/>
</dbReference>
<accession>A0A6A0B8E2</accession>
<feature type="domain" description="CoA-binding" evidence="1">
    <location>
        <begin position="17"/>
        <end position="111"/>
    </location>
</feature>
<dbReference type="InterPro" id="IPR036291">
    <property type="entry name" value="NAD(P)-bd_dom_sf"/>
</dbReference>
<evidence type="ECO:0000313" key="3">
    <source>
        <dbReference type="Proteomes" id="UP000475928"/>
    </source>
</evidence>
<name>A0A6A0B8E2_9LACT</name>
<evidence type="ECO:0000313" key="2">
    <source>
        <dbReference type="EMBL" id="GFH41116.1"/>
    </source>
</evidence>
<proteinExistence type="predicted"/>
<dbReference type="RefSeq" id="WP_172357294.1">
    <property type="nucleotide sequence ID" value="NZ_BLLH01000009.1"/>
</dbReference>
<dbReference type="InterPro" id="IPR003781">
    <property type="entry name" value="CoA-bd"/>
</dbReference>
<keyword evidence="3" id="KW-1185">Reference proteome</keyword>
<dbReference type="PANTHER" id="PTHR33303">
    <property type="entry name" value="CYTOPLASMIC PROTEIN-RELATED"/>
    <property type="match status" value="1"/>
</dbReference>